<dbReference type="AlphaFoldDB" id="A5G1U4"/>
<evidence type="ECO:0000259" key="6">
    <source>
        <dbReference type="SMART" id="SM00478"/>
    </source>
</evidence>
<keyword evidence="4" id="KW-0227">DNA damage</keyword>
<dbReference type="Pfam" id="PF00730">
    <property type="entry name" value="HhH-GPD"/>
    <property type="match status" value="1"/>
</dbReference>
<dbReference type="GO" id="GO:0043916">
    <property type="term" value="F:DNA-7-methylguanine glycosylase activity"/>
    <property type="evidence" value="ECO:0007669"/>
    <property type="project" value="TreeGrafter"/>
</dbReference>
<comment type="catalytic activity">
    <reaction evidence="1">
        <text>Hydrolysis of alkylated DNA, releasing 3-methyladenine, 3-methylguanine, 7-methylguanine and 7-methyladenine.</text>
        <dbReference type="EC" id="3.2.2.21"/>
    </reaction>
</comment>
<evidence type="ECO:0000256" key="5">
    <source>
        <dbReference type="ARBA" id="ARBA00023204"/>
    </source>
</evidence>
<dbReference type="InterPro" id="IPR000035">
    <property type="entry name" value="Alkylbase_DNA_glycsylse_CS"/>
</dbReference>
<dbReference type="GO" id="GO:0032131">
    <property type="term" value="F:alkylated DNA binding"/>
    <property type="evidence" value="ECO:0007669"/>
    <property type="project" value="TreeGrafter"/>
</dbReference>
<dbReference type="eggNOG" id="COG0122">
    <property type="taxonomic scope" value="Bacteria"/>
</dbReference>
<dbReference type="GO" id="GO:0006307">
    <property type="term" value="P:DNA alkylation repair"/>
    <property type="evidence" value="ECO:0007669"/>
    <property type="project" value="TreeGrafter"/>
</dbReference>
<organism evidence="7 8">
    <name type="scientific">Acidiphilium cryptum (strain JF-5)</name>
    <dbReference type="NCBI Taxonomy" id="349163"/>
    <lineage>
        <taxon>Bacteria</taxon>
        <taxon>Pseudomonadati</taxon>
        <taxon>Pseudomonadota</taxon>
        <taxon>Alphaproteobacteria</taxon>
        <taxon>Acetobacterales</taxon>
        <taxon>Acidocellaceae</taxon>
        <taxon>Acidiphilium</taxon>
    </lineage>
</organism>
<dbReference type="GO" id="GO:0032993">
    <property type="term" value="C:protein-DNA complex"/>
    <property type="evidence" value="ECO:0007669"/>
    <property type="project" value="TreeGrafter"/>
</dbReference>
<dbReference type="PROSITE" id="PS00516">
    <property type="entry name" value="ALKYLBASE_DNA_GLYCOS"/>
    <property type="match status" value="1"/>
</dbReference>
<dbReference type="HOGENOM" id="CLU_000445_72_5_5"/>
<feature type="domain" description="HhH-GPD" evidence="6">
    <location>
        <begin position="45"/>
        <end position="200"/>
    </location>
</feature>
<dbReference type="InterPro" id="IPR051912">
    <property type="entry name" value="Alkylbase_DNA_Glycosylase/TA"/>
</dbReference>
<comment type="similarity">
    <text evidence="2">Belongs to the alkylbase DNA glycosidase AlkA family.</text>
</comment>
<reference evidence="7 8" key="1">
    <citation type="submission" date="2007-05" db="EMBL/GenBank/DDBJ databases">
        <title>Complete sequence of chromosome of Acidiphilium cryptum JF-5.</title>
        <authorList>
            <consortium name="US DOE Joint Genome Institute"/>
            <person name="Copeland A."/>
            <person name="Lucas S."/>
            <person name="Lapidus A."/>
            <person name="Barry K."/>
            <person name="Detter J.C."/>
            <person name="Glavina del Rio T."/>
            <person name="Hammon N."/>
            <person name="Israni S."/>
            <person name="Dalin E."/>
            <person name="Tice H."/>
            <person name="Pitluck S."/>
            <person name="Sims D."/>
            <person name="Brettin T."/>
            <person name="Bruce D."/>
            <person name="Han C."/>
            <person name="Schmutz J."/>
            <person name="Larimer F."/>
            <person name="Land M."/>
            <person name="Hauser L."/>
            <person name="Kyrpides N."/>
            <person name="Kim E."/>
            <person name="Magnuson T."/>
            <person name="Richardson P."/>
        </authorList>
    </citation>
    <scope>NUCLEOTIDE SEQUENCE [LARGE SCALE GENOMIC DNA]</scope>
    <source>
        <strain evidence="7 8">JF-5</strain>
    </source>
</reference>
<dbReference type="Proteomes" id="UP000000245">
    <property type="component" value="Chromosome"/>
</dbReference>
<evidence type="ECO:0000256" key="4">
    <source>
        <dbReference type="ARBA" id="ARBA00022763"/>
    </source>
</evidence>
<dbReference type="CDD" id="cd00056">
    <property type="entry name" value="ENDO3c"/>
    <property type="match status" value="1"/>
</dbReference>
<dbReference type="InterPro" id="IPR011257">
    <property type="entry name" value="DNA_glycosylase"/>
</dbReference>
<keyword evidence="5" id="KW-0234">DNA repair</keyword>
<dbReference type="SMART" id="SM00478">
    <property type="entry name" value="ENDO3c"/>
    <property type="match status" value="1"/>
</dbReference>
<dbReference type="Gene3D" id="1.10.1670.40">
    <property type="match status" value="1"/>
</dbReference>
<name>A5G1U4_ACICJ</name>
<evidence type="ECO:0000313" key="8">
    <source>
        <dbReference type="Proteomes" id="UP000000245"/>
    </source>
</evidence>
<dbReference type="KEGG" id="acr:Acry_2635"/>
<evidence type="ECO:0000256" key="2">
    <source>
        <dbReference type="ARBA" id="ARBA00010817"/>
    </source>
</evidence>
<dbReference type="EMBL" id="CP000697">
    <property type="protein sequence ID" value="ABQ31826.1"/>
    <property type="molecule type" value="Genomic_DNA"/>
</dbReference>
<proteinExistence type="inferred from homology"/>
<evidence type="ECO:0000256" key="1">
    <source>
        <dbReference type="ARBA" id="ARBA00000086"/>
    </source>
</evidence>
<dbReference type="FunFam" id="1.10.340.30:FF:000004">
    <property type="entry name" value="DNA-3-methyladenine glycosylase II"/>
    <property type="match status" value="1"/>
</dbReference>
<dbReference type="PANTHER" id="PTHR43003">
    <property type="entry name" value="DNA-3-METHYLADENINE GLYCOSYLASE"/>
    <property type="match status" value="1"/>
</dbReference>
<gene>
    <name evidence="7" type="ordered locus">Acry_2635</name>
</gene>
<dbReference type="InterPro" id="IPR003265">
    <property type="entry name" value="HhH-GPD_domain"/>
</dbReference>
<dbReference type="GO" id="GO:0006285">
    <property type="term" value="P:base-excision repair, AP site formation"/>
    <property type="evidence" value="ECO:0007669"/>
    <property type="project" value="TreeGrafter"/>
</dbReference>
<evidence type="ECO:0000256" key="3">
    <source>
        <dbReference type="ARBA" id="ARBA00012000"/>
    </source>
</evidence>
<dbReference type="STRING" id="349163.Acry_2635"/>
<keyword evidence="7" id="KW-0378">Hydrolase</keyword>
<dbReference type="RefSeq" id="WP_012040196.1">
    <property type="nucleotide sequence ID" value="NC_009484.1"/>
</dbReference>
<keyword evidence="8" id="KW-1185">Reference proteome</keyword>
<dbReference type="PANTHER" id="PTHR43003:SF5">
    <property type="entry name" value="DNA-3-METHYLADENINE GLYCOSYLASE"/>
    <property type="match status" value="1"/>
</dbReference>
<dbReference type="GO" id="GO:0008725">
    <property type="term" value="F:DNA-3-methyladenine glycosylase activity"/>
    <property type="evidence" value="ECO:0007669"/>
    <property type="project" value="TreeGrafter"/>
</dbReference>
<dbReference type="SUPFAM" id="SSF48150">
    <property type="entry name" value="DNA-glycosylase"/>
    <property type="match status" value="1"/>
</dbReference>
<sequence>MSRLARAHLAAADPVLGALIREVGRCTLAPERAREPYEALISAVAHQQLHARAAEAMLGRLRALTEAPVPAPGHLLSLSDEALRGCGFSAAKAAALRDIARRTLDGTVPTRRAAARMSDAALIERLCTLRGIGRWTVEMLLIFTLGRPDVFPVDDFGVREGYRLIHGLEAQPKPRAFSAIGEAYAPYRSTAAWYLWRAADRAKTIKYQA</sequence>
<dbReference type="EC" id="3.2.2.21" evidence="3"/>
<accession>A5G1U4</accession>
<evidence type="ECO:0000313" key="7">
    <source>
        <dbReference type="EMBL" id="ABQ31826.1"/>
    </source>
</evidence>
<protein>
    <recommendedName>
        <fullName evidence="3">DNA-3-methyladenine glycosylase II</fullName>
        <ecNumber evidence="3">3.2.2.21</ecNumber>
    </recommendedName>
</protein>
<keyword evidence="7" id="KW-0326">Glycosidase</keyword>
<dbReference type="Gene3D" id="1.10.340.30">
    <property type="entry name" value="Hypothetical protein, domain 2"/>
    <property type="match status" value="1"/>
</dbReference>